<dbReference type="Proteomes" id="UP000188551">
    <property type="component" value="Unassembled WGS sequence"/>
</dbReference>
<evidence type="ECO:0008006" key="4">
    <source>
        <dbReference type="Google" id="ProtNLM"/>
    </source>
</evidence>
<sequence length="97" mass="10222">MTRTIARGAGAVALAGLMALAPTVANASTSVQETRAFTGTTIEKTSASAKRTALQQAYDWAAGAYGYTPDQCVTIHLYSVKISFTMYRGEAGIHCTK</sequence>
<name>A0ABX3J6K0_9PSEU</name>
<organism evidence="2 3">
    <name type="scientific">Amycolatopsis azurea DSM 43854</name>
    <dbReference type="NCBI Taxonomy" id="1238180"/>
    <lineage>
        <taxon>Bacteria</taxon>
        <taxon>Bacillati</taxon>
        <taxon>Actinomycetota</taxon>
        <taxon>Actinomycetes</taxon>
        <taxon>Pseudonocardiales</taxon>
        <taxon>Pseudonocardiaceae</taxon>
        <taxon>Amycolatopsis</taxon>
    </lineage>
</organism>
<feature type="chain" id="PRO_5047308804" description="Secreted protein" evidence="1">
    <location>
        <begin position="28"/>
        <end position="97"/>
    </location>
</feature>
<protein>
    <recommendedName>
        <fullName evidence="4">Secreted protein</fullName>
    </recommendedName>
</protein>
<evidence type="ECO:0000256" key="1">
    <source>
        <dbReference type="SAM" id="SignalP"/>
    </source>
</evidence>
<evidence type="ECO:0000313" key="2">
    <source>
        <dbReference type="EMBL" id="OOC02613.1"/>
    </source>
</evidence>
<gene>
    <name evidence="2" type="ORF">B0293_31145</name>
</gene>
<accession>A0ABX3J6K0</accession>
<dbReference type="RefSeq" id="WP_039918764.1">
    <property type="nucleotide sequence ID" value="NZ_ANMG01000042.1"/>
</dbReference>
<reference evidence="2 3" key="1">
    <citation type="submission" date="2017-02" db="EMBL/GenBank/DDBJ databases">
        <title>Amycolatopsis azurea DSM 43854 draft genome.</title>
        <authorList>
            <person name="Mayilraj S."/>
        </authorList>
    </citation>
    <scope>NUCLEOTIDE SEQUENCE [LARGE SCALE GENOMIC DNA]</scope>
    <source>
        <strain evidence="2 3">DSM 43854</strain>
    </source>
</reference>
<feature type="signal peptide" evidence="1">
    <location>
        <begin position="1"/>
        <end position="27"/>
    </location>
</feature>
<keyword evidence="1" id="KW-0732">Signal</keyword>
<comment type="caution">
    <text evidence="2">The sequence shown here is derived from an EMBL/GenBank/DDBJ whole genome shotgun (WGS) entry which is preliminary data.</text>
</comment>
<evidence type="ECO:0000313" key="3">
    <source>
        <dbReference type="Proteomes" id="UP000188551"/>
    </source>
</evidence>
<keyword evidence="3" id="KW-1185">Reference proteome</keyword>
<proteinExistence type="predicted"/>
<dbReference type="EMBL" id="MUXN01000024">
    <property type="protein sequence ID" value="OOC02613.1"/>
    <property type="molecule type" value="Genomic_DNA"/>
</dbReference>